<evidence type="ECO:0000313" key="6">
    <source>
        <dbReference type="Proteomes" id="UP000199639"/>
    </source>
</evidence>
<reference evidence="5 7" key="2">
    <citation type="submission" date="2019-03" db="EMBL/GenBank/DDBJ databases">
        <title>Genomics of glacier-inhabiting Cryobacterium strains.</title>
        <authorList>
            <person name="Liu Q."/>
            <person name="Xin Y.-H."/>
        </authorList>
    </citation>
    <scope>NUCLEOTIDE SEQUENCE [LARGE SCALE GENOMIC DNA]</scope>
    <source>
        <strain evidence="5 7">Hh8</strain>
    </source>
</reference>
<dbReference type="GO" id="GO:0003700">
    <property type="term" value="F:DNA-binding transcription factor activity"/>
    <property type="evidence" value="ECO:0007669"/>
    <property type="project" value="InterPro"/>
</dbReference>
<sequence length="142" mass="16094">MTHWTFLTNHAHVLLCVADNPNVRLRDVAVQVGITERAAQRIVTELEEAGYLERERDGRRNLYRLNTAMPLRHPLDRDHRIGELLAFQALRPAGTTGLPQDSKAQAEQVRSIAVDRLGAILWHAPAEVMARLDDALRLHLQL</sequence>
<evidence type="ECO:0000256" key="1">
    <source>
        <dbReference type="ARBA" id="ARBA00007521"/>
    </source>
</evidence>
<dbReference type="EMBL" id="SOFD01000005">
    <property type="protein sequence ID" value="TFB81780.1"/>
    <property type="molecule type" value="Genomic_DNA"/>
</dbReference>
<dbReference type="GO" id="GO:0003677">
    <property type="term" value="F:DNA binding"/>
    <property type="evidence" value="ECO:0007669"/>
    <property type="project" value="InterPro"/>
</dbReference>
<evidence type="ECO:0000313" key="7">
    <source>
        <dbReference type="Proteomes" id="UP000298252"/>
    </source>
</evidence>
<dbReference type="CDD" id="cd00090">
    <property type="entry name" value="HTH_ARSR"/>
    <property type="match status" value="1"/>
</dbReference>
<dbReference type="EMBL" id="FNIB01000006">
    <property type="protein sequence ID" value="SDN62170.1"/>
    <property type="molecule type" value="Genomic_DNA"/>
</dbReference>
<feature type="domain" description="HTH marR-type" evidence="3">
    <location>
        <begin position="9"/>
        <end position="58"/>
    </location>
</feature>
<dbReference type="AlphaFoldDB" id="A0A4R8VHL6"/>
<dbReference type="InterPro" id="IPR036388">
    <property type="entry name" value="WH-like_DNA-bd_sf"/>
</dbReference>
<organism evidence="4 6">
    <name type="scientific">Cryobacterium flavum</name>
    <dbReference type="NCBI Taxonomy" id="1424659"/>
    <lineage>
        <taxon>Bacteria</taxon>
        <taxon>Bacillati</taxon>
        <taxon>Actinomycetota</taxon>
        <taxon>Actinomycetes</taxon>
        <taxon>Micrococcales</taxon>
        <taxon>Microbacteriaceae</taxon>
        <taxon>Cryobacterium</taxon>
    </lineage>
</organism>
<dbReference type="Proteomes" id="UP000199639">
    <property type="component" value="Unassembled WGS sequence"/>
</dbReference>
<name>A0A4R8VHL6_9MICO</name>
<dbReference type="RefSeq" id="WP_092340665.1">
    <property type="nucleotide sequence ID" value="NZ_FNIB01000006.1"/>
</dbReference>
<keyword evidence="7" id="KW-1185">Reference proteome</keyword>
<proteinExistence type="inferred from homology"/>
<evidence type="ECO:0000313" key="5">
    <source>
        <dbReference type="EMBL" id="TFB81780.1"/>
    </source>
</evidence>
<dbReference type="InterPro" id="IPR003477">
    <property type="entry name" value="PemK-like"/>
</dbReference>
<accession>A0A4R8VHL6</accession>
<dbReference type="Pfam" id="PF02452">
    <property type="entry name" value="PemK_toxin"/>
    <property type="match status" value="1"/>
</dbReference>
<dbReference type="Gene3D" id="2.30.30.110">
    <property type="match status" value="1"/>
</dbReference>
<gene>
    <name evidence="5" type="ORF">E3O21_02315</name>
    <name evidence="4" type="ORF">SAMN05216368_106157</name>
</gene>
<comment type="similarity">
    <text evidence="1">Belongs to the PemK/MazF family.</text>
</comment>
<protein>
    <submittedName>
        <fullName evidence="5">MarR family transcriptional regulator</fullName>
    </submittedName>
    <submittedName>
        <fullName evidence="4">PemK-like, MazF-like toxin of type II toxin-antitoxin system</fullName>
    </submittedName>
</protein>
<dbReference type="InterPro" id="IPR011991">
    <property type="entry name" value="ArsR-like_HTH"/>
</dbReference>
<evidence type="ECO:0000259" key="3">
    <source>
        <dbReference type="Pfam" id="PF12802"/>
    </source>
</evidence>
<dbReference type="SUPFAM" id="SSF50118">
    <property type="entry name" value="Cell growth inhibitor/plasmid maintenance toxic component"/>
    <property type="match status" value="1"/>
</dbReference>
<evidence type="ECO:0000256" key="2">
    <source>
        <dbReference type="ARBA" id="ARBA00022649"/>
    </source>
</evidence>
<keyword evidence="2" id="KW-1277">Toxin-antitoxin system</keyword>
<reference evidence="4 6" key="1">
    <citation type="submission" date="2016-10" db="EMBL/GenBank/DDBJ databases">
        <authorList>
            <person name="Varghese N."/>
            <person name="Submissions S."/>
        </authorList>
    </citation>
    <scope>NUCLEOTIDE SEQUENCE [LARGE SCALE GENOMIC DNA]</scope>
    <source>
        <strain evidence="4 6">CGMCC 1.11215</strain>
    </source>
</reference>
<evidence type="ECO:0000313" key="4">
    <source>
        <dbReference type="EMBL" id="SDN62170.1"/>
    </source>
</evidence>
<dbReference type="InterPro" id="IPR011067">
    <property type="entry name" value="Plasmid_toxin/cell-grow_inhib"/>
</dbReference>
<dbReference type="InterPro" id="IPR036390">
    <property type="entry name" value="WH_DNA-bd_sf"/>
</dbReference>
<dbReference type="InterPro" id="IPR000835">
    <property type="entry name" value="HTH_MarR-typ"/>
</dbReference>
<dbReference type="STRING" id="1424659.SAMN05216368_106157"/>
<dbReference type="Proteomes" id="UP000298252">
    <property type="component" value="Unassembled WGS sequence"/>
</dbReference>
<dbReference type="Gene3D" id="1.10.10.10">
    <property type="entry name" value="Winged helix-like DNA-binding domain superfamily/Winged helix DNA-binding domain"/>
    <property type="match status" value="1"/>
</dbReference>
<dbReference type="SUPFAM" id="SSF46785">
    <property type="entry name" value="Winged helix' DNA-binding domain"/>
    <property type="match status" value="1"/>
</dbReference>
<dbReference type="Pfam" id="PF12802">
    <property type="entry name" value="MarR_2"/>
    <property type="match status" value="1"/>
</dbReference>